<evidence type="ECO:0000256" key="1">
    <source>
        <dbReference type="SAM" id="Phobius"/>
    </source>
</evidence>
<name>A0ABD3IXR7_EUCGL</name>
<comment type="caution">
    <text evidence="2">The sequence shown here is derived from an EMBL/GenBank/DDBJ whole genome shotgun (WGS) entry which is preliminary data.</text>
</comment>
<reference evidence="2 3" key="1">
    <citation type="submission" date="2024-11" db="EMBL/GenBank/DDBJ databases">
        <title>Chromosome-level genome assembly of Eucalyptus globulus Labill. provides insights into its genome evolution.</title>
        <authorList>
            <person name="Li X."/>
        </authorList>
    </citation>
    <scope>NUCLEOTIDE SEQUENCE [LARGE SCALE GENOMIC DNA]</scope>
    <source>
        <strain evidence="2">CL2024</strain>
        <tissue evidence="2">Fresh tender leaves</tissue>
    </source>
</reference>
<proteinExistence type="predicted"/>
<dbReference type="PANTHER" id="PTHR31170:SF18">
    <property type="entry name" value="(WILD MALAYSIAN BANANA) HYPOTHETICAL PROTEIN"/>
    <property type="match status" value="1"/>
</dbReference>
<dbReference type="AlphaFoldDB" id="A0ABD3IXR7"/>
<accession>A0ABD3IXR7</accession>
<sequence>MDSPIIRQSSTETCGISDPKVTSWVVQVNESLKSMPSDEHHYWEKRSIYRVPAHIANLNSEAYQPQAVSFGPYHYGEVHLRPMEDHKHRALIHFLRRSWKPLEHLLDSLRNVAGDLEASYDALDPKWKEGSDEGVVDRFLQLMITDGCFMLEILRFKTQEVNDYPPNDPIFSDHGKLSVIPFIRRDMLLLENQLPMLVLDLLLDACEEDESTNYLILKFFSRNPKNHRLKCLHVLDVFRKSMLMEPEKKDKARSKEIIRSATELRKHGVRFKKNQTNSLNDISYASGVLWLPMISVDEDTESMFLNLIAFERSHVNAGKEVTSYIFFMDNLIDRGQDVALLHTKGIINNAMESDEAAAKLFNSLAVGVVLDPNSSLHDVINKVREYCSDKRHKWRANLIHTYFRNPWVILSLIAAILLFVLAIIQTIFTVLSYNTKT</sequence>
<dbReference type="Proteomes" id="UP001634007">
    <property type="component" value="Unassembled WGS sequence"/>
</dbReference>
<organism evidence="2 3">
    <name type="scientific">Eucalyptus globulus</name>
    <name type="common">Tasmanian blue gum</name>
    <dbReference type="NCBI Taxonomy" id="34317"/>
    <lineage>
        <taxon>Eukaryota</taxon>
        <taxon>Viridiplantae</taxon>
        <taxon>Streptophyta</taxon>
        <taxon>Embryophyta</taxon>
        <taxon>Tracheophyta</taxon>
        <taxon>Spermatophyta</taxon>
        <taxon>Magnoliopsida</taxon>
        <taxon>eudicotyledons</taxon>
        <taxon>Gunneridae</taxon>
        <taxon>Pentapetalae</taxon>
        <taxon>rosids</taxon>
        <taxon>malvids</taxon>
        <taxon>Myrtales</taxon>
        <taxon>Myrtaceae</taxon>
        <taxon>Myrtoideae</taxon>
        <taxon>Eucalypteae</taxon>
        <taxon>Eucalyptus</taxon>
    </lineage>
</organism>
<keyword evidence="3" id="KW-1185">Reference proteome</keyword>
<dbReference type="Pfam" id="PF03140">
    <property type="entry name" value="DUF247"/>
    <property type="match status" value="1"/>
</dbReference>
<feature type="transmembrane region" description="Helical" evidence="1">
    <location>
        <begin position="407"/>
        <end position="431"/>
    </location>
</feature>
<evidence type="ECO:0000313" key="2">
    <source>
        <dbReference type="EMBL" id="KAL3719667.1"/>
    </source>
</evidence>
<protein>
    <submittedName>
        <fullName evidence="2">Uncharacterized protein</fullName>
    </submittedName>
</protein>
<dbReference type="InterPro" id="IPR004158">
    <property type="entry name" value="DUF247_pln"/>
</dbReference>
<evidence type="ECO:0000313" key="3">
    <source>
        <dbReference type="Proteomes" id="UP001634007"/>
    </source>
</evidence>
<dbReference type="EMBL" id="JBJKBG010000010">
    <property type="protein sequence ID" value="KAL3719667.1"/>
    <property type="molecule type" value="Genomic_DNA"/>
</dbReference>
<keyword evidence="1" id="KW-0472">Membrane</keyword>
<keyword evidence="1" id="KW-1133">Transmembrane helix</keyword>
<gene>
    <name evidence="2" type="ORF">ACJRO7_004619</name>
</gene>
<dbReference type="PANTHER" id="PTHR31170">
    <property type="entry name" value="BNAC04G53230D PROTEIN"/>
    <property type="match status" value="1"/>
</dbReference>
<keyword evidence="1" id="KW-0812">Transmembrane</keyword>